<dbReference type="GO" id="GO:0003824">
    <property type="term" value="F:catalytic activity"/>
    <property type="evidence" value="ECO:0007669"/>
    <property type="project" value="InterPro"/>
</dbReference>
<proteinExistence type="predicted"/>
<dbReference type="PANTHER" id="PTHR38643">
    <property type="entry name" value="PURINE NUCLEOSIDE PERMEASE C285.05-RELATED"/>
    <property type="match status" value="1"/>
</dbReference>
<dbReference type="InterPro" id="IPR035994">
    <property type="entry name" value="Nucleoside_phosphorylase_sf"/>
</dbReference>
<feature type="signal peptide" evidence="1">
    <location>
        <begin position="1"/>
        <end position="18"/>
    </location>
</feature>
<dbReference type="Proteomes" id="UP000190831">
    <property type="component" value="Chromosome H"/>
</dbReference>
<dbReference type="Gene3D" id="3.40.50.1580">
    <property type="entry name" value="Nucleoside phosphorylase domain"/>
    <property type="match status" value="1"/>
</dbReference>
<gene>
    <name evidence="2" type="ORF">LAFE_0H04478G</name>
</gene>
<dbReference type="STRING" id="4955.A0A1G4MJQ2"/>
<dbReference type="GO" id="GO:0009116">
    <property type="term" value="P:nucleoside metabolic process"/>
    <property type="evidence" value="ECO:0007669"/>
    <property type="project" value="InterPro"/>
</dbReference>
<evidence type="ECO:0000256" key="1">
    <source>
        <dbReference type="SAM" id="SignalP"/>
    </source>
</evidence>
<evidence type="ECO:0000313" key="3">
    <source>
        <dbReference type="Proteomes" id="UP000190831"/>
    </source>
</evidence>
<dbReference type="OrthoDB" id="2331083at2759"/>
<feature type="chain" id="PRO_5009237381" evidence="1">
    <location>
        <begin position="19"/>
        <end position="412"/>
    </location>
</feature>
<dbReference type="GO" id="GO:0055085">
    <property type="term" value="P:transmembrane transport"/>
    <property type="evidence" value="ECO:0007669"/>
    <property type="project" value="InterPro"/>
</dbReference>
<dbReference type="GO" id="GO:0005783">
    <property type="term" value="C:endoplasmic reticulum"/>
    <property type="evidence" value="ECO:0007669"/>
    <property type="project" value="TreeGrafter"/>
</dbReference>
<accession>A0A1G4MJQ2</accession>
<dbReference type="Pfam" id="PF06516">
    <property type="entry name" value="NUP"/>
    <property type="match status" value="1"/>
</dbReference>
<dbReference type="AlphaFoldDB" id="A0A1G4MJQ2"/>
<dbReference type="EMBL" id="LT598491">
    <property type="protein sequence ID" value="SCW04035.1"/>
    <property type="molecule type" value="Genomic_DNA"/>
</dbReference>
<evidence type="ECO:0000313" key="2">
    <source>
        <dbReference type="EMBL" id="SCW04035.1"/>
    </source>
</evidence>
<keyword evidence="1" id="KW-0732">Signal</keyword>
<protein>
    <submittedName>
        <fullName evidence="2">LAFE_0H04478g1_1</fullName>
    </submittedName>
</protein>
<organism evidence="2 3">
    <name type="scientific">Lachancea fermentati</name>
    <name type="common">Zygosaccharomyces fermentati</name>
    <dbReference type="NCBI Taxonomy" id="4955"/>
    <lineage>
        <taxon>Eukaryota</taxon>
        <taxon>Fungi</taxon>
        <taxon>Dikarya</taxon>
        <taxon>Ascomycota</taxon>
        <taxon>Saccharomycotina</taxon>
        <taxon>Saccharomycetes</taxon>
        <taxon>Saccharomycetales</taxon>
        <taxon>Saccharomycetaceae</taxon>
        <taxon>Lachancea</taxon>
    </lineage>
</organism>
<dbReference type="PANTHER" id="PTHR38643:SF1">
    <property type="entry name" value="PURINE NUCLEOSIDE PERMEASE C285.05-RELATED"/>
    <property type="match status" value="1"/>
</dbReference>
<dbReference type="PIRSF" id="PIRSF013171">
    <property type="entry name" value="Pur_nuclsid_perm"/>
    <property type="match status" value="1"/>
</dbReference>
<sequence>MKLGILISALLSSSFVAANPIFRRAKSETSASVSVSATSSASLNYTQTATIHDPASTTDGVWSVTQGRFGAVFKPKVMIINMFTKEETLWIKNLDLMFNISVPMLSPEYPYVHSNGNFSVMSVTTGEGEINAATTISALAMSPLFDFTETYFLISGIAGGSPDMVTIGSVTYAKYAVQVGLAYEVDSREIPSDWKYGFVNFNTDENNEYPLTIYGSEIFELNESLMRRAMHVASNVTLNNGTAGNVAIREKYNSTAPAFDSPKLVACDTATSDVYWTGNLMAQAMGDFVSTISNGTAKYCSTQQEDNATLEAMLRAAKHGILDFNRIVVTRSISDFDSPPPSLNATSFFFDTYQGGSSAAVQNLYIAGLPFVKDILHNWETLYRENQFMPKNYIGDYFETLGGVRNFGLSTE</sequence>
<dbReference type="InterPro" id="IPR009486">
    <property type="entry name" value="Pur_nuclsid_perm"/>
</dbReference>
<reference evidence="2 3" key="1">
    <citation type="submission" date="2016-03" db="EMBL/GenBank/DDBJ databases">
        <authorList>
            <person name="Devillers H."/>
        </authorList>
    </citation>
    <scope>NUCLEOTIDE SEQUENCE [LARGE SCALE GENOMIC DNA]</scope>
    <source>
        <strain evidence="2">CBS 6772</strain>
    </source>
</reference>
<dbReference type="OMA" id="GRFVMTN"/>
<keyword evidence="3" id="KW-1185">Reference proteome</keyword>
<name>A0A1G4MJQ2_LACFM</name>